<accession>A0A645DN17</accession>
<keyword evidence="1" id="KW-0812">Transmembrane</keyword>
<dbReference type="EMBL" id="VSSQ01037730">
    <property type="protein sequence ID" value="MPM90498.1"/>
    <property type="molecule type" value="Genomic_DNA"/>
</dbReference>
<organism evidence="2">
    <name type="scientific">bioreactor metagenome</name>
    <dbReference type="NCBI Taxonomy" id="1076179"/>
    <lineage>
        <taxon>unclassified sequences</taxon>
        <taxon>metagenomes</taxon>
        <taxon>ecological metagenomes</taxon>
    </lineage>
</organism>
<gene>
    <name evidence="2" type="ORF">SDC9_137619</name>
</gene>
<keyword evidence="1" id="KW-0472">Membrane</keyword>
<feature type="transmembrane region" description="Helical" evidence="1">
    <location>
        <begin position="6"/>
        <end position="31"/>
    </location>
</feature>
<reference evidence="2" key="1">
    <citation type="submission" date="2019-08" db="EMBL/GenBank/DDBJ databases">
        <authorList>
            <person name="Kucharzyk K."/>
            <person name="Murdoch R.W."/>
            <person name="Higgins S."/>
            <person name="Loffler F."/>
        </authorList>
    </citation>
    <scope>NUCLEOTIDE SEQUENCE</scope>
</reference>
<dbReference type="AlphaFoldDB" id="A0A645DN17"/>
<name>A0A645DN17_9ZZZZ</name>
<comment type="caution">
    <text evidence="2">The sequence shown here is derived from an EMBL/GenBank/DDBJ whole genome shotgun (WGS) entry which is preliminary data.</text>
</comment>
<keyword evidence="1" id="KW-1133">Transmembrane helix</keyword>
<protein>
    <submittedName>
        <fullName evidence="2">Uncharacterized protein</fullName>
    </submittedName>
</protein>
<proteinExistence type="predicted"/>
<evidence type="ECO:0000313" key="2">
    <source>
        <dbReference type="EMBL" id="MPM90498.1"/>
    </source>
</evidence>
<sequence length="103" mass="10760">MVVVAAGIHLVIAVVEVPAVNIVYIAVAVVVHAVSGNLTLVDPEHIFQILVGVIHAGVDEGHDHITTAVVFLPGVLDVDVDSAYRRCGLRRADSRAPALHSAA</sequence>
<evidence type="ECO:0000256" key="1">
    <source>
        <dbReference type="SAM" id="Phobius"/>
    </source>
</evidence>